<dbReference type="Proteomes" id="UP001345013">
    <property type="component" value="Unassembled WGS sequence"/>
</dbReference>
<organism evidence="17 18">
    <name type="scientific">Lithohypha guttulata</name>
    <dbReference type="NCBI Taxonomy" id="1690604"/>
    <lineage>
        <taxon>Eukaryota</taxon>
        <taxon>Fungi</taxon>
        <taxon>Dikarya</taxon>
        <taxon>Ascomycota</taxon>
        <taxon>Pezizomycotina</taxon>
        <taxon>Eurotiomycetes</taxon>
        <taxon>Chaetothyriomycetidae</taxon>
        <taxon>Chaetothyriales</taxon>
        <taxon>Trichomeriaceae</taxon>
        <taxon>Lithohypha</taxon>
    </lineage>
</organism>
<gene>
    <name evidence="17" type="primary">CCH1</name>
    <name evidence="17" type="ORF">LTR24_007740</name>
</gene>
<feature type="transmembrane region" description="Helical" evidence="15">
    <location>
        <begin position="698"/>
        <end position="726"/>
    </location>
</feature>
<keyword evidence="18" id="KW-1185">Reference proteome</keyword>
<evidence type="ECO:0000256" key="14">
    <source>
        <dbReference type="SAM" id="MobiDB-lite"/>
    </source>
</evidence>
<feature type="transmembrane region" description="Helical" evidence="15">
    <location>
        <begin position="1443"/>
        <end position="1465"/>
    </location>
</feature>
<comment type="subcellular location">
    <subcellularLocation>
        <location evidence="1">Membrane</location>
        <topology evidence="1">Multi-pass membrane protein</topology>
    </subcellularLocation>
</comment>
<keyword evidence="9 15" id="KW-1133">Transmembrane helix</keyword>
<reference evidence="17 18" key="1">
    <citation type="submission" date="2023-08" db="EMBL/GenBank/DDBJ databases">
        <title>Black Yeasts Isolated from many extreme environments.</title>
        <authorList>
            <person name="Coleine C."/>
            <person name="Stajich J.E."/>
            <person name="Selbmann L."/>
        </authorList>
    </citation>
    <scope>NUCLEOTIDE SEQUENCE [LARGE SCALE GENOMIC DNA]</scope>
    <source>
        <strain evidence="17 18">CCFEE 5885</strain>
    </source>
</reference>
<feature type="transmembrane region" description="Helical" evidence="15">
    <location>
        <begin position="557"/>
        <end position="580"/>
    </location>
</feature>
<feature type="transmembrane region" description="Helical" evidence="15">
    <location>
        <begin position="878"/>
        <end position="904"/>
    </location>
</feature>
<evidence type="ECO:0000256" key="10">
    <source>
        <dbReference type="ARBA" id="ARBA00023065"/>
    </source>
</evidence>
<evidence type="ECO:0000256" key="8">
    <source>
        <dbReference type="ARBA" id="ARBA00022882"/>
    </source>
</evidence>
<evidence type="ECO:0000256" key="1">
    <source>
        <dbReference type="ARBA" id="ARBA00004141"/>
    </source>
</evidence>
<feature type="transmembrane region" description="Helical" evidence="15">
    <location>
        <begin position="1192"/>
        <end position="1218"/>
    </location>
</feature>
<feature type="transmembrane region" description="Helical" evidence="15">
    <location>
        <begin position="1524"/>
        <end position="1544"/>
    </location>
</feature>
<keyword evidence="8" id="KW-0851">Voltage-gated channel</keyword>
<feature type="compositionally biased region" description="Low complexity" evidence="14">
    <location>
        <begin position="227"/>
        <end position="238"/>
    </location>
</feature>
<keyword evidence="7" id="KW-0106">Calcium</keyword>
<keyword evidence="11 15" id="KW-0472">Membrane</keyword>
<feature type="region of interest" description="Disordered" evidence="14">
    <location>
        <begin position="1"/>
        <end position="238"/>
    </location>
</feature>
<keyword evidence="13" id="KW-0407">Ion channel</keyword>
<feature type="compositionally biased region" description="Low complexity" evidence="14">
    <location>
        <begin position="2029"/>
        <end position="2041"/>
    </location>
</feature>
<evidence type="ECO:0000256" key="5">
    <source>
        <dbReference type="ARBA" id="ARBA00022673"/>
    </source>
</evidence>
<evidence type="ECO:0000313" key="17">
    <source>
        <dbReference type="EMBL" id="KAK5083316.1"/>
    </source>
</evidence>
<dbReference type="InterPro" id="IPR005821">
    <property type="entry name" value="Ion_trans_dom"/>
</dbReference>
<keyword evidence="12" id="KW-0325">Glycoprotein</keyword>
<feature type="transmembrane region" description="Helical" evidence="15">
    <location>
        <begin position="1238"/>
        <end position="1259"/>
    </location>
</feature>
<evidence type="ECO:0000256" key="11">
    <source>
        <dbReference type="ARBA" id="ARBA00023136"/>
    </source>
</evidence>
<feature type="compositionally biased region" description="Basic and acidic residues" evidence="14">
    <location>
        <begin position="215"/>
        <end position="225"/>
    </location>
</feature>
<dbReference type="Gene3D" id="1.10.287.70">
    <property type="match status" value="4"/>
</dbReference>
<evidence type="ECO:0000256" key="12">
    <source>
        <dbReference type="ARBA" id="ARBA00023180"/>
    </source>
</evidence>
<feature type="domain" description="EF-hand" evidence="16">
    <location>
        <begin position="1780"/>
        <end position="1815"/>
    </location>
</feature>
<protein>
    <submittedName>
        <fullName evidence="17">Calcium channel protein</fullName>
    </submittedName>
</protein>
<keyword evidence="3" id="KW-0597">Phosphoprotein</keyword>
<dbReference type="EMBL" id="JAVRRG010000121">
    <property type="protein sequence ID" value="KAK5083316.1"/>
    <property type="molecule type" value="Genomic_DNA"/>
</dbReference>
<dbReference type="Pfam" id="PF00520">
    <property type="entry name" value="Ion_trans"/>
    <property type="match status" value="4"/>
</dbReference>
<evidence type="ECO:0000256" key="6">
    <source>
        <dbReference type="ARBA" id="ARBA00022692"/>
    </source>
</evidence>
<feature type="transmembrane region" description="Helical" evidence="15">
    <location>
        <begin position="1331"/>
        <end position="1353"/>
    </location>
</feature>
<evidence type="ECO:0000256" key="2">
    <source>
        <dbReference type="ARBA" id="ARBA00022448"/>
    </source>
</evidence>
<evidence type="ECO:0000259" key="16">
    <source>
        <dbReference type="PROSITE" id="PS50222"/>
    </source>
</evidence>
<feature type="transmembrane region" description="Helical" evidence="15">
    <location>
        <begin position="965"/>
        <end position="988"/>
    </location>
</feature>
<evidence type="ECO:0000313" key="18">
    <source>
        <dbReference type="Proteomes" id="UP001345013"/>
    </source>
</evidence>
<dbReference type="PANTHER" id="PTHR45628:SF7">
    <property type="entry name" value="VOLTAGE-DEPENDENT CALCIUM CHANNEL TYPE A SUBUNIT ALPHA-1"/>
    <property type="match status" value="1"/>
</dbReference>
<feature type="region of interest" description="Disordered" evidence="14">
    <location>
        <begin position="267"/>
        <end position="315"/>
    </location>
</feature>
<feature type="transmembrane region" description="Helical" evidence="15">
    <location>
        <begin position="1586"/>
        <end position="1606"/>
    </location>
</feature>
<keyword evidence="6 15" id="KW-0812">Transmembrane</keyword>
<feature type="transmembrane region" description="Helical" evidence="15">
    <location>
        <begin position="796"/>
        <end position="814"/>
    </location>
</feature>
<evidence type="ECO:0000256" key="9">
    <source>
        <dbReference type="ARBA" id="ARBA00022989"/>
    </source>
</evidence>
<proteinExistence type="predicted"/>
<dbReference type="PANTHER" id="PTHR45628">
    <property type="entry name" value="VOLTAGE-DEPENDENT CALCIUM CHANNEL TYPE A SUBUNIT ALPHA-1"/>
    <property type="match status" value="1"/>
</dbReference>
<feature type="transmembrane region" description="Helical" evidence="15">
    <location>
        <begin position="503"/>
        <end position="520"/>
    </location>
</feature>
<keyword evidence="5" id="KW-0107">Calcium channel</keyword>
<keyword evidence="2" id="KW-0813">Transport</keyword>
<dbReference type="PROSITE" id="PS50222">
    <property type="entry name" value="EF_HAND_2"/>
    <property type="match status" value="1"/>
</dbReference>
<evidence type="ECO:0000256" key="4">
    <source>
        <dbReference type="ARBA" id="ARBA00022568"/>
    </source>
</evidence>
<evidence type="ECO:0000256" key="15">
    <source>
        <dbReference type="SAM" id="Phobius"/>
    </source>
</evidence>
<accession>A0ABR0K2K4</accession>
<keyword evidence="4" id="KW-0109">Calcium transport</keyword>
<dbReference type="Gene3D" id="1.10.238.10">
    <property type="entry name" value="EF-hand"/>
    <property type="match status" value="1"/>
</dbReference>
<dbReference type="InterPro" id="IPR002048">
    <property type="entry name" value="EF_hand_dom"/>
</dbReference>
<evidence type="ECO:0000256" key="13">
    <source>
        <dbReference type="ARBA" id="ARBA00023303"/>
    </source>
</evidence>
<feature type="transmembrane region" description="Helical" evidence="15">
    <location>
        <begin position="1556"/>
        <end position="1574"/>
    </location>
</feature>
<feature type="region of interest" description="Disordered" evidence="14">
    <location>
        <begin position="1956"/>
        <end position="2044"/>
    </location>
</feature>
<dbReference type="Gene3D" id="1.20.120.350">
    <property type="entry name" value="Voltage-gated potassium channels. Chain C"/>
    <property type="match status" value="4"/>
</dbReference>
<dbReference type="SUPFAM" id="SSF81324">
    <property type="entry name" value="Voltage-gated potassium channels"/>
    <property type="match status" value="3"/>
</dbReference>
<dbReference type="InterPro" id="IPR050599">
    <property type="entry name" value="VDCC_alpha-1_subunit"/>
</dbReference>
<feature type="transmembrane region" description="Helical" evidence="15">
    <location>
        <begin position="1742"/>
        <end position="1761"/>
    </location>
</feature>
<feature type="compositionally biased region" description="Polar residues" evidence="14">
    <location>
        <begin position="119"/>
        <end position="129"/>
    </location>
</feature>
<feature type="compositionally biased region" description="Low complexity" evidence="14">
    <location>
        <begin position="175"/>
        <end position="185"/>
    </location>
</feature>
<feature type="transmembrane region" description="Helical" evidence="15">
    <location>
        <begin position="1642"/>
        <end position="1666"/>
    </location>
</feature>
<evidence type="ECO:0000256" key="7">
    <source>
        <dbReference type="ARBA" id="ARBA00022837"/>
    </source>
</evidence>
<feature type="transmembrane region" description="Helical" evidence="15">
    <location>
        <begin position="925"/>
        <end position="945"/>
    </location>
</feature>
<evidence type="ECO:0000256" key="3">
    <source>
        <dbReference type="ARBA" id="ARBA00022553"/>
    </source>
</evidence>
<feature type="transmembrane region" description="Helical" evidence="15">
    <location>
        <begin position="354"/>
        <end position="372"/>
    </location>
</feature>
<name>A0ABR0K2K4_9EURO</name>
<feature type="transmembrane region" description="Helical" evidence="15">
    <location>
        <begin position="527"/>
        <end position="551"/>
    </location>
</feature>
<sequence length="2110" mass="236841">MASRRSPSPDNPAPQSIPLRNLSRPPDAAAAHSRRTSNSSRFSIGHGRTPSFLARRQYQPITTDSHIDSRIEPPQRSPSNYDHFDSPQDAHAFASAHVGLSFEGPTISLDPPLERDFANQPTDNLNVLSPQDDDDLTPLTSNTSLRSAMKESPGTDSGQRHNRHTRSSVQFLGEPSRSSRSPRGSYLGDDLPNLNTGVGPARRPSASSGILRFSSEGRRSSERSRSRSPSPSPLARAGSIFRGISERVVNISNDSEIVEQNLRRKSTVRRLRQTSTAKPHSEDVEVGPATPGDQLNQDSPSEKISADGPPPAPFTPPVRHLNPLKGKSLGIFGPENALRKWLLELLTHPATEPIILVLIVAQTVLLAVNAAADARYMQAESRQWGRSAFDYAIFGLFCVYTVEVIARTIVSGFVVNATDYSSVDRSRGLKAGVKAKLSSYFTMYDKPDDDKPQPRASVDFQPSIVRAFTGLPDEQGPGHSRQKQRIRLAKRAFLRHSFNRLDLIAVVAYWISFAMQLGSVDTHYHVYIFNMLSCLRILRLLGLTGGTTIILRSLKKAAPLLVNIAFLIGFFWLIFGIVGVQSFKSSLKRTCVWVGDDGTGQNYSMNLATGNIQFCGGYLNATGGPMPWLRGDGSNGAADAKGYLCPINSLCVENELNPYNGTVSFDNIAQSMELIFVIISSNTWSDLMYYLVDSDYLISALFFAVGIVVLSLWLVNLLIAVITSCFQIIREESKQSAFTTGEVDEPDHEEDVRPTRVNKLKAMFAKTKYFWIVIIAFDLIVMCFRSASMGDWRESFIMNTETVVTLLLLLEIIMRLACDWRHFFGSGQNCTDLLLAIVTTITQIPPIRNSGEAYAWLTIFQIARAYRVVLAVPLTRELIMLVFGNAIGLLNLIVFVFLFTFLAAIMASQMFRGDIPPEDAAGNTILVQFFDIWNSFIGMYIIFSSENWTTTLYYITTFNVRWDTAWLGAAFCVLWFIMANLIVLNMFIAVIQESFDVSEDEKRLQQMKAFLKQKEMHGTAGGNLALSSMFRMGRDSLRHRDALEYGGATMEQLLKDAVVTDFLEEQAQGNRPRPVSAQLSNLPMATVAPGFFSKIWAKISGYNHKDPNPFYSHHISIRANEEFDARAMAKQVASTNENRRRAQRQYLTRHPKYNVSLFIFKTDNPIRKFCQYIVGPSRGDDRVEGVMPWKPAWYAFSAFTYAAIVAMVVIACVTTPLYQKQHFKADSLYNNWLVWTDMGFAIIFSLEALIKVIADGFFYTPNAFFRSIWGLIDLVVLTSLWVSVSTTLAQEDSITRGVGALKALRALRLLNISDSARDTFHSVIVVGGYKVLSAAFVSLSLLIPFAILGLNLFNGRFESCNDGDFNGLLSNCVNEYNNTIYNWPVLAPRTVSNPQYSFDDFASALFILFQIVSQEGWTGVLQSGMAVTGVGLQPQDFSAQGNAVYFIVFNLLGAVFVLTLFISVFMRNYTEQTGVAYLTADQRSWLELRKLLKRITPAKKSLTEKTGKVQRWCYKIATKKRGRYPRFITTFLLLHLALLVVEYYPEPLWWEYSRSVIFILFELVFMANIAIRIVGLTWHRFRRSAWDLFSAPAVFGAFVTSLMALGSVQNRIIEQLHKLFLVSIPFLLIPRNNQLDQLFKTAAASLPLIANLLATWFVLFLVFAIAMTQAFSLTRFGENESGNVNFRNVPKALILLFRMSIGEGWNGLMEDYAQIQPPFCVIGDTFFDGDCGSEGWARGLFVAWNLISMYIFVSLFVSLIFESFSYVYQRSGGLSIVGREEIRRFKAAWAEFDPKGTGYISKATFPRLLGELSGPFSMRIYDGDFTVGNLVEDCSVQPGDSAANRRIVAGIDLDMLNARLNAVPLEKIRARRTRMEIFQQEMLLSADPDKGISFTSCLMILAHYNVISDSKSLRLEEFLRRRARIQRVQETIRRNTVIKFFDTLHWKRKFKKFQKARRDSRVDAPPQVSIPEIFIDNPDESPDASNEAVARDFTETAPLSPRKVTPEVPRINTDLSRESSILSNRSPRDASPGSSPAASPRHLSSVDTAYYGRDRSPPMTPTLGGHKLRHISVGGELEKEFHNEEIEYNGEKRERASMIYGYKNSWRMVG</sequence>
<feature type="transmembrane region" description="Helical" evidence="15">
    <location>
        <begin position="769"/>
        <end position="790"/>
    </location>
</feature>
<comment type="caution">
    <text evidence="17">The sequence shown here is derived from an EMBL/GenBank/DDBJ whole genome shotgun (WGS) entry which is preliminary data.</text>
</comment>
<keyword evidence="10" id="KW-0406">Ion transport</keyword>
<dbReference type="InterPro" id="IPR027359">
    <property type="entry name" value="Volt_channel_dom_sf"/>
</dbReference>